<feature type="region of interest" description="Disordered" evidence="1">
    <location>
        <begin position="62"/>
        <end position="84"/>
    </location>
</feature>
<feature type="domain" description="N-acetyltransferase" evidence="2">
    <location>
        <begin position="37"/>
        <end position="254"/>
    </location>
</feature>
<dbReference type="InterPro" id="IPR000182">
    <property type="entry name" value="GNAT_dom"/>
</dbReference>
<name>E6K0Q0_PARDN</name>
<keyword evidence="3" id="KW-0808">Transferase</keyword>
<sequence length="268" mass="30077">MTDIKNEEPSSDPCPTSDPTLGPTPDLASGLPPFPGLVLRPLKEEDVDPLARIVQKTWFKADLPSDPERGDPAGRGDQAWEESRAQRRLQAAKFDFLFYLLKSTHGLVAQVAGRPVGVILADVFVLDPHAHPALAGQDRLYRDHVAFLRSWVPDGGRYADSIMKDDRDTRRLYDQHRSHTEAEVVLFIVDKSVRGQGVGKSLWLAMLDLLDQAGVKRYFLYTDTDCNYMFYEYRGMLRIEERIGVAGPLGEPLDKFTYLGSPSEDLSD</sequence>
<dbReference type="AlphaFoldDB" id="E6K0Q0"/>
<organism evidence="3 4">
    <name type="scientific">Parascardovia denticolens DSM 10105 = JCM 12538</name>
    <dbReference type="NCBI Taxonomy" id="864564"/>
    <lineage>
        <taxon>Bacteria</taxon>
        <taxon>Bacillati</taxon>
        <taxon>Actinomycetota</taxon>
        <taxon>Actinomycetes</taxon>
        <taxon>Bifidobacteriales</taxon>
        <taxon>Bifidobacteriaceae</taxon>
        <taxon>Parascardovia</taxon>
    </lineage>
</organism>
<proteinExistence type="predicted"/>
<dbReference type="EMBL" id="AEON01000001">
    <property type="protein sequence ID" value="EFT83381.1"/>
    <property type="molecule type" value="Genomic_DNA"/>
</dbReference>
<dbReference type="InterPro" id="IPR016181">
    <property type="entry name" value="Acyl_CoA_acyltransferase"/>
</dbReference>
<accession>E6K0Q0</accession>
<dbReference type="PATRIC" id="fig|864564.6.peg.1326"/>
<keyword evidence="4" id="KW-1185">Reference proteome</keyword>
<dbReference type="GO" id="GO:0016747">
    <property type="term" value="F:acyltransferase activity, transferring groups other than amino-acyl groups"/>
    <property type="evidence" value="ECO:0007669"/>
    <property type="project" value="InterPro"/>
</dbReference>
<dbReference type="PROSITE" id="PS51186">
    <property type="entry name" value="GNAT"/>
    <property type="match status" value="1"/>
</dbReference>
<feature type="compositionally biased region" description="Low complexity" evidence="1">
    <location>
        <begin position="11"/>
        <end position="20"/>
    </location>
</feature>
<dbReference type="HOGENOM" id="CLU_078717_0_0_11"/>
<dbReference type="SUPFAM" id="SSF55729">
    <property type="entry name" value="Acyl-CoA N-acyltransferases (Nat)"/>
    <property type="match status" value="1"/>
</dbReference>
<dbReference type="Proteomes" id="UP000004946">
    <property type="component" value="Chromosome"/>
</dbReference>
<reference evidence="3 4" key="1">
    <citation type="submission" date="2010-12" db="EMBL/GenBank/DDBJ databases">
        <authorList>
            <person name="Muzny D."/>
            <person name="Qin X."/>
            <person name="Buhay C."/>
            <person name="Dugan-Rocha S."/>
            <person name="Ding Y."/>
            <person name="Chen G."/>
            <person name="Hawes A."/>
            <person name="Holder M."/>
            <person name="Jhangiani S."/>
            <person name="Johnson A."/>
            <person name="Khan Z."/>
            <person name="Li Z."/>
            <person name="Liu W."/>
            <person name="Liu X."/>
            <person name="Perez L."/>
            <person name="Shen H."/>
            <person name="Wang Q."/>
            <person name="Watt J."/>
            <person name="Xi L."/>
            <person name="Xin Y."/>
            <person name="Zhou J."/>
            <person name="Deng J."/>
            <person name="Jiang H."/>
            <person name="Liu Y."/>
            <person name="Qu J."/>
            <person name="Song X.-Z."/>
            <person name="Zhang L."/>
            <person name="Villasana D."/>
            <person name="Johnson A."/>
            <person name="Liu J."/>
            <person name="Liyanage D."/>
            <person name="Lorensuhewa L."/>
            <person name="Robinson T."/>
            <person name="Song A."/>
            <person name="Song B.-B."/>
            <person name="Dinh H."/>
            <person name="Thornton R."/>
            <person name="Coyle M."/>
            <person name="Francisco L."/>
            <person name="Jackson L."/>
            <person name="Javaid M."/>
            <person name="Korchina V."/>
            <person name="Kovar C."/>
            <person name="Mata R."/>
            <person name="Mathew T."/>
            <person name="Ngo R."/>
            <person name="Nguyen L."/>
            <person name="Nguyen N."/>
            <person name="Okwuonu G."/>
            <person name="Ongeri F."/>
            <person name="Pham C."/>
            <person name="Simmons D."/>
            <person name="Wilczek-Boney K."/>
            <person name="Hale W."/>
            <person name="Jakkamsetti A."/>
            <person name="Pham P."/>
            <person name="Ruth R."/>
            <person name="San Lucas F."/>
            <person name="Warren J."/>
            <person name="Zhang J."/>
            <person name="Zhao Z."/>
            <person name="Zhou C."/>
            <person name="Zhu D."/>
            <person name="Lee S."/>
            <person name="Bess C."/>
            <person name="Blankenburg K."/>
            <person name="Forbes L."/>
            <person name="Fu Q."/>
            <person name="Gubbala S."/>
            <person name="Hirani K."/>
            <person name="Jayaseelan J.C."/>
            <person name="Lara F."/>
            <person name="Munidasa M."/>
            <person name="Palculict T."/>
            <person name="Patil S."/>
            <person name="Pu L.-L."/>
            <person name="Saada N."/>
            <person name="Tang L."/>
            <person name="Weissenberger G."/>
            <person name="Zhu Y."/>
            <person name="Hemphill L."/>
            <person name="Shang Y."/>
            <person name="Youmans B."/>
            <person name="Ayvaz T."/>
            <person name="Ross M."/>
            <person name="Santibanez J."/>
            <person name="Aqrawi P."/>
            <person name="Gross S."/>
            <person name="Joshi V."/>
            <person name="Fowler G."/>
            <person name="Nazareth L."/>
            <person name="Reid J."/>
            <person name="Worley K."/>
            <person name="Petrosino J."/>
            <person name="Highlander S."/>
            <person name="Gibbs R."/>
        </authorList>
    </citation>
    <scope>NUCLEOTIDE SEQUENCE [LARGE SCALE GENOMIC DNA]</scope>
    <source>
        <strain evidence="3 4">DSM 10105</strain>
    </source>
</reference>
<evidence type="ECO:0000256" key="1">
    <source>
        <dbReference type="SAM" id="MobiDB-lite"/>
    </source>
</evidence>
<evidence type="ECO:0000313" key="4">
    <source>
        <dbReference type="Proteomes" id="UP000004946"/>
    </source>
</evidence>
<protein>
    <submittedName>
        <fullName evidence="3">Acetyltransferase, GNAT family</fullName>
    </submittedName>
</protein>
<dbReference type="KEGG" id="pdo:PSDT_1208"/>
<feature type="region of interest" description="Disordered" evidence="1">
    <location>
        <begin position="1"/>
        <end position="35"/>
    </location>
</feature>
<dbReference type="CDD" id="cd04301">
    <property type="entry name" value="NAT_SF"/>
    <property type="match status" value="1"/>
</dbReference>
<dbReference type="Gene3D" id="3.40.630.30">
    <property type="match status" value="1"/>
</dbReference>
<dbReference type="RefSeq" id="WP_006290185.1">
    <property type="nucleotide sequence ID" value="NZ_AP012333.1"/>
</dbReference>
<gene>
    <name evidence="3" type="ORF">HMPREF0620_0386</name>
</gene>
<comment type="caution">
    <text evidence="3">The sequence shown here is derived from an EMBL/GenBank/DDBJ whole genome shotgun (WGS) entry which is preliminary data.</text>
</comment>
<dbReference type="eggNOG" id="COG1246">
    <property type="taxonomic scope" value="Bacteria"/>
</dbReference>
<evidence type="ECO:0000313" key="3">
    <source>
        <dbReference type="EMBL" id="EFT83381.1"/>
    </source>
</evidence>
<evidence type="ECO:0000259" key="2">
    <source>
        <dbReference type="PROSITE" id="PS51186"/>
    </source>
</evidence>
<dbReference type="Pfam" id="PF00583">
    <property type="entry name" value="Acetyltransf_1"/>
    <property type="match status" value="1"/>
</dbReference>